<sequence>MCLFPQVILCPRHPLPLAAQGVIRLLFMHIPCASNTNHFRRKKQITEPAIHSCTPTFVFMTPTRQVLLLYCTPALPSPQPSKPWRQGRNSWTSFVFANICQTAHGPHCLCACACRPWSRR</sequence>
<dbReference type="GeneID" id="19118071"/>
<evidence type="ECO:0000313" key="2">
    <source>
        <dbReference type="Proteomes" id="UP000054032"/>
    </source>
</evidence>
<reference evidence="1 2" key="1">
    <citation type="journal article" date="2013" name="PLoS Genet.">
        <title>Comparative genome structure, secondary metabolite, and effector coding capacity across Cochliobolus pathogens.</title>
        <authorList>
            <person name="Condon B.J."/>
            <person name="Leng Y."/>
            <person name="Wu D."/>
            <person name="Bushley K.E."/>
            <person name="Ohm R.A."/>
            <person name="Otillar R."/>
            <person name="Martin J."/>
            <person name="Schackwitz W."/>
            <person name="Grimwood J."/>
            <person name="MohdZainudin N."/>
            <person name="Xue C."/>
            <person name="Wang R."/>
            <person name="Manning V.A."/>
            <person name="Dhillon B."/>
            <person name="Tu Z.J."/>
            <person name="Steffenson B.J."/>
            <person name="Salamov A."/>
            <person name="Sun H."/>
            <person name="Lowry S."/>
            <person name="LaButti K."/>
            <person name="Han J."/>
            <person name="Copeland A."/>
            <person name="Lindquist E."/>
            <person name="Barry K."/>
            <person name="Schmutz J."/>
            <person name="Baker S.E."/>
            <person name="Ciuffetti L.M."/>
            <person name="Grigoriev I.V."/>
            <person name="Zhong S."/>
            <person name="Turgeon B.G."/>
        </authorList>
    </citation>
    <scope>NUCLEOTIDE SEQUENCE [LARGE SCALE GENOMIC DNA]</scope>
    <source>
        <strain evidence="1 2">ATCC 44560</strain>
    </source>
</reference>
<dbReference type="AlphaFoldDB" id="W6YZ29"/>
<dbReference type="Proteomes" id="UP000054032">
    <property type="component" value="Unassembled WGS sequence"/>
</dbReference>
<protein>
    <submittedName>
        <fullName evidence="1">Uncharacterized protein</fullName>
    </submittedName>
</protein>
<gene>
    <name evidence="1" type="ORF">COCMIDRAFT_102392</name>
</gene>
<proteinExistence type="predicted"/>
<dbReference type="KEGG" id="bor:COCMIDRAFT_102392"/>
<organism evidence="1 2">
    <name type="scientific">Bipolaris oryzae ATCC 44560</name>
    <dbReference type="NCBI Taxonomy" id="930090"/>
    <lineage>
        <taxon>Eukaryota</taxon>
        <taxon>Fungi</taxon>
        <taxon>Dikarya</taxon>
        <taxon>Ascomycota</taxon>
        <taxon>Pezizomycotina</taxon>
        <taxon>Dothideomycetes</taxon>
        <taxon>Pleosporomycetidae</taxon>
        <taxon>Pleosporales</taxon>
        <taxon>Pleosporineae</taxon>
        <taxon>Pleosporaceae</taxon>
        <taxon>Bipolaris</taxon>
    </lineage>
</organism>
<name>W6YZ29_COCMI</name>
<dbReference type="EMBL" id="KI964047">
    <property type="protein sequence ID" value="EUC42840.1"/>
    <property type="molecule type" value="Genomic_DNA"/>
</dbReference>
<dbReference type="HOGENOM" id="CLU_2049275_0_0_1"/>
<dbReference type="OrthoDB" id="10470313at2759"/>
<keyword evidence="2" id="KW-1185">Reference proteome</keyword>
<evidence type="ECO:0000313" key="1">
    <source>
        <dbReference type="EMBL" id="EUC42840.1"/>
    </source>
</evidence>
<dbReference type="RefSeq" id="XP_007690637.1">
    <property type="nucleotide sequence ID" value="XM_007692447.1"/>
</dbReference>
<accession>W6YZ29</accession>